<comment type="caution">
    <text evidence="2">The sequence shown here is derived from an EMBL/GenBank/DDBJ whole genome shotgun (WGS) entry which is preliminary data.</text>
</comment>
<evidence type="ECO:0000259" key="1">
    <source>
        <dbReference type="Pfam" id="PF02602"/>
    </source>
</evidence>
<reference evidence="2 3" key="1">
    <citation type="submission" date="2024-09" db="EMBL/GenBank/DDBJ databases">
        <authorList>
            <person name="Sun Q."/>
            <person name="Mori K."/>
        </authorList>
    </citation>
    <scope>NUCLEOTIDE SEQUENCE [LARGE SCALE GENOMIC DNA]</scope>
    <source>
        <strain evidence="2 3">NCAIM B.02621</strain>
    </source>
</reference>
<dbReference type="Pfam" id="PF02602">
    <property type="entry name" value="HEM4"/>
    <property type="match status" value="1"/>
</dbReference>
<evidence type="ECO:0000313" key="2">
    <source>
        <dbReference type="EMBL" id="MFC0633833.1"/>
    </source>
</evidence>
<organism evidence="2 3">
    <name type="scientific">Brevundimonas balnearis</name>
    <dbReference type="NCBI Taxonomy" id="1572858"/>
    <lineage>
        <taxon>Bacteria</taxon>
        <taxon>Pseudomonadati</taxon>
        <taxon>Pseudomonadota</taxon>
        <taxon>Alphaproteobacteria</taxon>
        <taxon>Caulobacterales</taxon>
        <taxon>Caulobacteraceae</taxon>
        <taxon>Brevundimonas</taxon>
    </lineage>
</organism>
<dbReference type="SUPFAM" id="SSF69618">
    <property type="entry name" value="HemD-like"/>
    <property type="match status" value="1"/>
</dbReference>
<accession>A0ABV6R5G8</accession>
<dbReference type="RefSeq" id="WP_376835801.1">
    <property type="nucleotide sequence ID" value="NZ_JBHLSW010000005.1"/>
</dbReference>
<dbReference type="InterPro" id="IPR003754">
    <property type="entry name" value="4pyrrol_synth_uPrphyn_synth"/>
</dbReference>
<feature type="domain" description="Tetrapyrrole biosynthesis uroporphyrinogen III synthase" evidence="1">
    <location>
        <begin position="21"/>
        <end position="211"/>
    </location>
</feature>
<name>A0ABV6R5G8_9CAUL</name>
<proteinExistence type="predicted"/>
<dbReference type="CDD" id="cd06578">
    <property type="entry name" value="HemD"/>
    <property type="match status" value="1"/>
</dbReference>
<dbReference type="Gene3D" id="3.40.50.10090">
    <property type="match status" value="2"/>
</dbReference>
<dbReference type="EMBL" id="JBHLSW010000005">
    <property type="protein sequence ID" value="MFC0633833.1"/>
    <property type="molecule type" value="Genomic_DNA"/>
</dbReference>
<gene>
    <name evidence="2" type="ORF">ACFFGE_08060</name>
</gene>
<dbReference type="EC" id="4.2.1.75" evidence="2"/>
<sequence>MGARGLIWVTRSEPGATATGQALIRRGYAPLIDPVIEVVVRAATVDLDRFAAVALTSAHGARALATLTSRRDRPVFTVGDATAEAARQAGFGDVRSASADGAALATILSHAPPDGPVLWVRGRDAAFDLVSALAGIVEVKPLVAYAAEPRRPDAALLAAEEGRIATVLIHSPRGARLAVEALGDRPCPPAVCLSDAAADAWPGPILAVAATPDEPALLDALGKARPPV</sequence>
<protein>
    <submittedName>
        <fullName evidence="2">Uroporphyrinogen-III synthase</fullName>
        <ecNumber evidence="2">4.2.1.75</ecNumber>
    </submittedName>
</protein>
<evidence type="ECO:0000313" key="3">
    <source>
        <dbReference type="Proteomes" id="UP001589906"/>
    </source>
</evidence>
<dbReference type="GO" id="GO:0004852">
    <property type="term" value="F:uroporphyrinogen-III synthase activity"/>
    <property type="evidence" value="ECO:0007669"/>
    <property type="project" value="UniProtKB-EC"/>
</dbReference>
<dbReference type="Proteomes" id="UP001589906">
    <property type="component" value="Unassembled WGS sequence"/>
</dbReference>
<keyword evidence="3" id="KW-1185">Reference proteome</keyword>
<dbReference type="InterPro" id="IPR036108">
    <property type="entry name" value="4pyrrol_syn_uPrphyn_synt_sf"/>
</dbReference>
<keyword evidence="2" id="KW-0456">Lyase</keyword>